<dbReference type="SUPFAM" id="SSF46785">
    <property type="entry name" value="Winged helix' DNA-binding domain"/>
    <property type="match status" value="1"/>
</dbReference>
<keyword evidence="2" id="KW-0805">Transcription regulation</keyword>
<dbReference type="PROSITE" id="PS50931">
    <property type="entry name" value="HTH_LYSR"/>
    <property type="match status" value="1"/>
</dbReference>
<feature type="domain" description="HTH lysR-type" evidence="5">
    <location>
        <begin position="3"/>
        <end position="60"/>
    </location>
</feature>
<reference evidence="6" key="1">
    <citation type="submission" date="2022-05" db="EMBL/GenBank/DDBJ databases">
        <authorList>
            <person name="Tuo L."/>
        </authorList>
    </citation>
    <scope>NUCLEOTIDE SEQUENCE</scope>
    <source>
        <strain evidence="6">BSK12Z-4</strain>
    </source>
</reference>
<dbReference type="GO" id="GO:0003677">
    <property type="term" value="F:DNA binding"/>
    <property type="evidence" value="ECO:0007669"/>
    <property type="project" value="UniProtKB-KW"/>
</dbReference>
<comment type="similarity">
    <text evidence="1">Belongs to the LysR transcriptional regulatory family.</text>
</comment>
<dbReference type="Gene3D" id="3.40.190.10">
    <property type="entry name" value="Periplasmic binding protein-like II"/>
    <property type="match status" value="2"/>
</dbReference>
<dbReference type="AlphaFoldDB" id="A0A9X2D6P5"/>
<gene>
    <name evidence="6" type="ORF">M8330_08670</name>
</gene>
<keyword evidence="7" id="KW-1185">Reference proteome</keyword>
<protein>
    <submittedName>
        <fullName evidence="6">LysR family transcriptional regulator</fullName>
    </submittedName>
</protein>
<dbReference type="Pfam" id="PF03466">
    <property type="entry name" value="LysR_substrate"/>
    <property type="match status" value="1"/>
</dbReference>
<dbReference type="InterPro" id="IPR005119">
    <property type="entry name" value="LysR_subst-bd"/>
</dbReference>
<keyword evidence="3" id="KW-0238">DNA-binding</keyword>
<dbReference type="SUPFAM" id="SSF53850">
    <property type="entry name" value="Periplasmic binding protein-like II"/>
    <property type="match status" value="1"/>
</dbReference>
<evidence type="ECO:0000313" key="7">
    <source>
        <dbReference type="Proteomes" id="UP001139485"/>
    </source>
</evidence>
<dbReference type="PANTHER" id="PTHR30419:SF8">
    <property type="entry name" value="NITROGEN ASSIMILATION TRANSCRIPTIONAL ACTIVATOR-RELATED"/>
    <property type="match status" value="1"/>
</dbReference>
<keyword evidence="4" id="KW-0804">Transcription</keyword>
<sequence length="306" mass="31191">MALDVRRLLILRAVLRAGSITAAARDLGWTQPAVSQHLRALERDAGVPLLLRTSTGVTATEAGAALLGRADAVAAELHAAEEELAALAGLRAGRVRLQAFPSGAATLVPAAIEALARAHRGVTVGLEEAEPETSVPAVLAGDADLALAFAHDGPPADLGPLVWRPLLVEPVLLVTGPGRPAPSTLAALADEPWVGGCVRCRTHLLAACRAAGFEPALRHTTDDYVVVQNLVARGLGVTALPASALAAYRHPDVTVRPLAGLGERHVGVVHRVGADAVPATAALLSRLETVAAAGTSVRPVGVGAAD</sequence>
<name>A0A9X2D6P5_9ACTN</name>
<proteinExistence type="inferred from homology"/>
<dbReference type="PRINTS" id="PR00039">
    <property type="entry name" value="HTHLYSR"/>
</dbReference>
<dbReference type="PANTHER" id="PTHR30419">
    <property type="entry name" value="HTH-TYPE TRANSCRIPTIONAL REGULATOR YBHD"/>
    <property type="match status" value="1"/>
</dbReference>
<accession>A0A9X2D6P5</accession>
<evidence type="ECO:0000313" key="6">
    <source>
        <dbReference type="EMBL" id="MCM0620368.1"/>
    </source>
</evidence>
<evidence type="ECO:0000256" key="3">
    <source>
        <dbReference type="ARBA" id="ARBA00023125"/>
    </source>
</evidence>
<comment type="caution">
    <text evidence="6">The sequence shown here is derived from an EMBL/GenBank/DDBJ whole genome shotgun (WGS) entry which is preliminary data.</text>
</comment>
<evidence type="ECO:0000259" key="5">
    <source>
        <dbReference type="PROSITE" id="PS50931"/>
    </source>
</evidence>
<evidence type="ECO:0000256" key="1">
    <source>
        <dbReference type="ARBA" id="ARBA00009437"/>
    </source>
</evidence>
<dbReference type="RefSeq" id="WP_250827012.1">
    <property type="nucleotide sequence ID" value="NZ_JAMOIL010000009.1"/>
</dbReference>
<organism evidence="6 7">
    <name type="scientific">Nocardioides bruguierae</name>
    <dbReference type="NCBI Taxonomy" id="2945102"/>
    <lineage>
        <taxon>Bacteria</taxon>
        <taxon>Bacillati</taxon>
        <taxon>Actinomycetota</taxon>
        <taxon>Actinomycetes</taxon>
        <taxon>Propionibacteriales</taxon>
        <taxon>Nocardioidaceae</taxon>
        <taxon>Nocardioides</taxon>
    </lineage>
</organism>
<dbReference type="GO" id="GO:0005829">
    <property type="term" value="C:cytosol"/>
    <property type="evidence" value="ECO:0007669"/>
    <property type="project" value="TreeGrafter"/>
</dbReference>
<dbReference type="InterPro" id="IPR036388">
    <property type="entry name" value="WH-like_DNA-bd_sf"/>
</dbReference>
<dbReference type="Pfam" id="PF00126">
    <property type="entry name" value="HTH_1"/>
    <property type="match status" value="1"/>
</dbReference>
<evidence type="ECO:0000256" key="2">
    <source>
        <dbReference type="ARBA" id="ARBA00023015"/>
    </source>
</evidence>
<dbReference type="Gene3D" id="1.10.10.10">
    <property type="entry name" value="Winged helix-like DNA-binding domain superfamily/Winged helix DNA-binding domain"/>
    <property type="match status" value="1"/>
</dbReference>
<dbReference type="EMBL" id="JAMOIL010000009">
    <property type="protein sequence ID" value="MCM0620368.1"/>
    <property type="molecule type" value="Genomic_DNA"/>
</dbReference>
<dbReference type="InterPro" id="IPR000847">
    <property type="entry name" value="LysR_HTH_N"/>
</dbReference>
<dbReference type="InterPro" id="IPR050950">
    <property type="entry name" value="HTH-type_LysR_regulators"/>
</dbReference>
<evidence type="ECO:0000256" key="4">
    <source>
        <dbReference type="ARBA" id="ARBA00023163"/>
    </source>
</evidence>
<dbReference type="GO" id="GO:0003700">
    <property type="term" value="F:DNA-binding transcription factor activity"/>
    <property type="evidence" value="ECO:0007669"/>
    <property type="project" value="InterPro"/>
</dbReference>
<dbReference type="InterPro" id="IPR036390">
    <property type="entry name" value="WH_DNA-bd_sf"/>
</dbReference>
<dbReference type="Proteomes" id="UP001139485">
    <property type="component" value="Unassembled WGS sequence"/>
</dbReference>